<protein>
    <submittedName>
        <fullName evidence="2">RNA helicase</fullName>
    </submittedName>
</protein>
<comment type="caution">
    <text evidence="2">The sequence shown here is derived from an EMBL/GenBank/DDBJ whole genome shotgun (WGS) entry which is preliminary data.</text>
</comment>
<feature type="non-terminal residue" evidence="2">
    <location>
        <position position="1"/>
    </location>
</feature>
<dbReference type="Proteomes" id="UP001458415">
    <property type="component" value="Unassembled WGS sequence"/>
</dbReference>
<keyword evidence="2" id="KW-0378">Hydrolase</keyword>
<keyword evidence="2" id="KW-0547">Nucleotide-binding</keyword>
<dbReference type="EMBL" id="JBEPCU010000007">
    <property type="protein sequence ID" value="MER6975706.1"/>
    <property type="molecule type" value="Genomic_DNA"/>
</dbReference>
<reference evidence="2 3" key="1">
    <citation type="submission" date="2024-06" db="EMBL/GenBank/DDBJ databases">
        <title>The Natural Products Discovery Center: Release of the First 8490 Sequenced Strains for Exploring Actinobacteria Biosynthetic Diversity.</title>
        <authorList>
            <person name="Kalkreuter E."/>
            <person name="Kautsar S.A."/>
            <person name="Yang D."/>
            <person name="Bader C.D."/>
            <person name="Teijaro C.N."/>
            <person name="Fluegel L."/>
            <person name="Davis C.M."/>
            <person name="Simpson J.R."/>
            <person name="Lauterbach L."/>
            <person name="Steele A.D."/>
            <person name="Gui C."/>
            <person name="Meng S."/>
            <person name="Li G."/>
            <person name="Viehrig K."/>
            <person name="Ye F."/>
            <person name="Su P."/>
            <person name="Kiefer A.F."/>
            <person name="Nichols A."/>
            <person name="Cepeda A.J."/>
            <person name="Yan W."/>
            <person name="Fan B."/>
            <person name="Jiang Y."/>
            <person name="Adhikari A."/>
            <person name="Zheng C.-J."/>
            <person name="Schuster L."/>
            <person name="Cowan T.M."/>
            <person name="Smanski M.J."/>
            <person name="Chevrette M.G."/>
            <person name="De Carvalho L.P.S."/>
            <person name="Shen B."/>
        </authorList>
    </citation>
    <scope>NUCLEOTIDE SEQUENCE [LARGE SCALE GENOMIC DNA]</scope>
    <source>
        <strain evidence="2 3">NPDC000634</strain>
    </source>
</reference>
<keyword evidence="2" id="KW-0347">Helicase</keyword>
<evidence type="ECO:0000313" key="2">
    <source>
        <dbReference type="EMBL" id="MER6975706.1"/>
    </source>
</evidence>
<evidence type="ECO:0000256" key="1">
    <source>
        <dbReference type="SAM" id="MobiDB-lite"/>
    </source>
</evidence>
<keyword evidence="2" id="KW-0067">ATP-binding</keyword>
<proteinExistence type="predicted"/>
<sequence>TLVPAGHRRETSRMLAGAGIEPTVTKVRSGEAELSRITGAKTPSGTPLDGGAAVPRPKNSNAPFRGFGTSKDPSRGAGGKSRKAGEARKLAEARKAALVRRNG</sequence>
<feature type="region of interest" description="Disordered" evidence="1">
    <location>
        <begin position="26"/>
        <end position="103"/>
    </location>
</feature>
<organism evidence="2 3">
    <name type="scientific">Streptomyces carpinensis</name>
    <dbReference type="NCBI Taxonomy" id="66369"/>
    <lineage>
        <taxon>Bacteria</taxon>
        <taxon>Bacillati</taxon>
        <taxon>Actinomycetota</taxon>
        <taxon>Actinomycetes</taxon>
        <taxon>Kitasatosporales</taxon>
        <taxon>Streptomycetaceae</taxon>
        <taxon>Streptomyces</taxon>
    </lineage>
</organism>
<name>A0ABV1VVW5_9ACTN</name>
<keyword evidence="3" id="KW-1185">Reference proteome</keyword>
<accession>A0ABV1VVW5</accession>
<evidence type="ECO:0000313" key="3">
    <source>
        <dbReference type="Proteomes" id="UP001458415"/>
    </source>
</evidence>
<dbReference type="GO" id="GO:0004386">
    <property type="term" value="F:helicase activity"/>
    <property type="evidence" value="ECO:0007669"/>
    <property type="project" value="UniProtKB-KW"/>
</dbReference>
<gene>
    <name evidence="2" type="ORF">ABT317_01170</name>
</gene>
<feature type="compositionally biased region" description="Basic and acidic residues" evidence="1">
    <location>
        <begin position="83"/>
        <end position="95"/>
    </location>
</feature>